<sequence length="77" mass="8730">AVVISGYYREPAQKYTGGKCRKLEGLDEICEDIKIHHTTGLAYLTCGDEQSRKTKWFPPNEDFSLHGFGMYEDPAES</sequence>
<feature type="non-terminal residue" evidence="1">
    <location>
        <position position="1"/>
    </location>
</feature>
<comment type="caution">
    <text evidence="1">The sequence shown here is derived from an EMBL/GenBank/DDBJ whole genome shotgun (WGS) entry which is preliminary data.</text>
</comment>
<gene>
    <name evidence="1" type="ORF">RPERSI_LOCUS33806</name>
</gene>
<feature type="non-terminal residue" evidence="1">
    <location>
        <position position="77"/>
    </location>
</feature>
<organism evidence="1 2">
    <name type="scientific">Racocetra persica</name>
    <dbReference type="NCBI Taxonomy" id="160502"/>
    <lineage>
        <taxon>Eukaryota</taxon>
        <taxon>Fungi</taxon>
        <taxon>Fungi incertae sedis</taxon>
        <taxon>Mucoromycota</taxon>
        <taxon>Glomeromycotina</taxon>
        <taxon>Glomeromycetes</taxon>
        <taxon>Diversisporales</taxon>
        <taxon>Gigasporaceae</taxon>
        <taxon>Racocetra</taxon>
    </lineage>
</organism>
<proteinExistence type="predicted"/>
<protein>
    <submittedName>
        <fullName evidence="1">30472_t:CDS:1</fullName>
    </submittedName>
</protein>
<evidence type="ECO:0000313" key="1">
    <source>
        <dbReference type="EMBL" id="CAG8845752.1"/>
    </source>
</evidence>
<keyword evidence="2" id="KW-1185">Reference proteome</keyword>
<reference evidence="1" key="1">
    <citation type="submission" date="2021-06" db="EMBL/GenBank/DDBJ databases">
        <authorList>
            <person name="Kallberg Y."/>
            <person name="Tangrot J."/>
            <person name="Rosling A."/>
        </authorList>
    </citation>
    <scope>NUCLEOTIDE SEQUENCE</scope>
    <source>
        <strain evidence="1">MA461A</strain>
    </source>
</reference>
<accession>A0ACA9SRB7</accession>
<dbReference type="EMBL" id="CAJVQC010148130">
    <property type="protein sequence ID" value="CAG8845752.1"/>
    <property type="molecule type" value="Genomic_DNA"/>
</dbReference>
<name>A0ACA9SRB7_9GLOM</name>
<dbReference type="Proteomes" id="UP000789920">
    <property type="component" value="Unassembled WGS sequence"/>
</dbReference>
<evidence type="ECO:0000313" key="2">
    <source>
        <dbReference type="Proteomes" id="UP000789920"/>
    </source>
</evidence>